<dbReference type="PANTHER" id="PTHR45880">
    <property type="entry name" value="RNA-BINDING MOTIF PROTEIN, X-LINKED 2"/>
    <property type="match status" value="1"/>
</dbReference>
<dbReference type="InterPro" id="IPR051847">
    <property type="entry name" value="RNA_proc/Spliceosome_comp"/>
</dbReference>
<dbReference type="PROSITE" id="PS50102">
    <property type="entry name" value="RRM"/>
    <property type="match status" value="1"/>
</dbReference>
<protein>
    <submittedName>
        <fullName evidence="2">RNA-binding motif protein, X-linked 2</fullName>
    </submittedName>
</protein>
<dbReference type="CDD" id="cd12411">
    <property type="entry name" value="RRM_ist3_like"/>
    <property type="match status" value="1"/>
</dbReference>
<dbReference type="FunFam" id="3.30.70.330:FF:000962">
    <property type="entry name" value="RBMX2 ortholog"/>
    <property type="match status" value="1"/>
</dbReference>
<evidence type="ECO:0000313" key="2">
    <source>
        <dbReference type="EMBL" id="EKC26312.1"/>
    </source>
</evidence>
<dbReference type="EMBL" id="JH817476">
    <property type="protein sequence ID" value="EKC26312.1"/>
    <property type="molecule type" value="Genomic_DNA"/>
</dbReference>
<dbReference type="GO" id="GO:0000398">
    <property type="term" value="P:mRNA splicing, via spliceosome"/>
    <property type="evidence" value="ECO:0007669"/>
    <property type="project" value="InterPro"/>
</dbReference>
<reference evidence="2" key="1">
    <citation type="journal article" date="2012" name="Nature">
        <title>The oyster genome reveals stress adaptation and complexity of shell formation.</title>
        <authorList>
            <person name="Zhang G."/>
            <person name="Fang X."/>
            <person name="Guo X."/>
            <person name="Li L."/>
            <person name="Luo R."/>
            <person name="Xu F."/>
            <person name="Yang P."/>
            <person name="Zhang L."/>
            <person name="Wang X."/>
            <person name="Qi H."/>
            <person name="Xiong Z."/>
            <person name="Que H."/>
            <person name="Xie Y."/>
            <person name="Holland P.W."/>
            <person name="Paps J."/>
            <person name="Zhu Y."/>
            <person name="Wu F."/>
            <person name="Chen Y."/>
            <person name="Wang J."/>
            <person name="Peng C."/>
            <person name="Meng J."/>
            <person name="Yang L."/>
            <person name="Liu J."/>
            <person name="Wen B."/>
            <person name="Zhang N."/>
            <person name="Huang Z."/>
            <person name="Zhu Q."/>
            <person name="Feng Y."/>
            <person name="Mount A."/>
            <person name="Hedgecock D."/>
            <person name="Xu Z."/>
            <person name="Liu Y."/>
            <person name="Domazet-Loso T."/>
            <person name="Du Y."/>
            <person name="Sun X."/>
            <person name="Zhang S."/>
            <person name="Liu B."/>
            <person name="Cheng P."/>
            <person name="Jiang X."/>
            <person name="Li J."/>
            <person name="Fan D."/>
            <person name="Wang W."/>
            <person name="Fu W."/>
            <person name="Wang T."/>
            <person name="Wang B."/>
            <person name="Zhang J."/>
            <person name="Peng Z."/>
            <person name="Li Y."/>
            <person name="Li N."/>
            <person name="Wang J."/>
            <person name="Chen M."/>
            <person name="He Y."/>
            <person name="Tan F."/>
            <person name="Song X."/>
            <person name="Zheng Q."/>
            <person name="Huang R."/>
            <person name="Yang H."/>
            <person name="Du X."/>
            <person name="Chen L."/>
            <person name="Yang M."/>
            <person name="Gaffney P.M."/>
            <person name="Wang S."/>
            <person name="Luo L."/>
            <person name="She Z."/>
            <person name="Ming Y."/>
            <person name="Huang W."/>
            <person name="Zhang S."/>
            <person name="Huang B."/>
            <person name="Zhang Y."/>
            <person name="Qu T."/>
            <person name="Ni P."/>
            <person name="Miao G."/>
            <person name="Wang J."/>
            <person name="Wang Q."/>
            <person name="Steinberg C.E."/>
            <person name="Wang H."/>
            <person name="Li N."/>
            <person name="Qian L."/>
            <person name="Zhang G."/>
            <person name="Li Y."/>
            <person name="Yang H."/>
            <person name="Liu X."/>
            <person name="Wang J."/>
            <person name="Yin Y."/>
            <person name="Wang J."/>
        </authorList>
    </citation>
    <scope>NUCLEOTIDE SEQUENCE [LARGE SCALE GENOMIC DNA]</scope>
    <source>
        <strain evidence="2">05x7-T-G4-1.051#20</strain>
    </source>
</reference>
<dbReference type="GO" id="GO:0003723">
    <property type="term" value="F:RNA binding"/>
    <property type="evidence" value="ECO:0007669"/>
    <property type="project" value="UniProtKB-UniRule"/>
</dbReference>
<dbReference type="SUPFAM" id="SSF54928">
    <property type="entry name" value="RNA-binding domain, RBD"/>
    <property type="match status" value="1"/>
</dbReference>
<dbReference type="InterPro" id="IPR035979">
    <property type="entry name" value="RBD_domain_sf"/>
</dbReference>
<dbReference type="InterPro" id="IPR012677">
    <property type="entry name" value="Nucleotide-bd_a/b_plait_sf"/>
</dbReference>
<dbReference type="InterPro" id="IPR045844">
    <property type="entry name" value="RRM_Ist3-like"/>
</dbReference>
<organism evidence="2">
    <name type="scientific">Magallana gigas</name>
    <name type="common">Pacific oyster</name>
    <name type="synonym">Crassostrea gigas</name>
    <dbReference type="NCBI Taxonomy" id="29159"/>
    <lineage>
        <taxon>Eukaryota</taxon>
        <taxon>Metazoa</taxon>
        <taxon>Spiralia</taxon>
        <taxon>Lophotrochozoa</taxon>
        <taxon>Mollusca</taxon>
        <taxon>Bivalvia</taxon>
        <taxon>Autobranchia</taxon>
        <taxon>Pteriomorphia</taxon>
        <taxon>Ostreida</taxon>
        <taxon>Ostreoidea</taxon>
        <taxon>Ostreidae</taxon>
        <taxon>Magallana</taxon>
    </lineage>
</organism>
<dbReference type="HOGENOM" id="CLU_1190854_0_0_1"/>
<name>K1PPZ3_MAGGI</name>
<evidence type="ECO:0000256" key="1">
    <source>
        <dbReference type="SAM" id="MobiDB-lite"/>
    </source>
</evidence>
<gene>
    <name evidence="2" type="ORF">CGI_10012589</name>
</gene>
<dbReference type="Gene3D" id="3.30.70.330">
    <property type="match status" value="1"/>
</dbReference>
<dbReference type="InterPro" id="IPR000504">
    <property type="entry name" value="RRM_dom"/>
</dbReference>
<accession>K1PPZ3</accession>
<dbReference type="GO" id="GO:0071011">
    <property type="term" value="C:precatalytic spliceosome"/>
    <property type="evidence" value="ECO:0007669"/>
    <property type="project" value="TreeGrafter"/>
</dbReference>
<dbReference type="FunCoup" id="K1PPZ3">
    <property type="interactions" value="117"/>
</dbReference>
<dbReference type="PANTHER" id="PTHR45880:SF1">
    <property type="entry name" value="RNA-BINDING MOTIF PROTEIN, X-LINKED 2"/>
    <property type="match status" value="1"/>
</dbReference>
<dbReference type="GO" id="GO:0071013">
    <property type="term" value="C:catalytic step 2 spliceosome"/>
    <property type="evidence" value="ECO:0007669"/>
    <property type="project" value="TreeGrafter"/>
</dbReference>
<dbReference type="AlphaFoldDB" id="K1PPZ3"/>
<dbReference type="InParanoid" id="K1PPZ3"/>
<proteinExistence type="predicted"/>
<dbReference type="SMART" id="SM00360">
    <property type="entry name" value="RRM"/>
    <property type="match status" value="1"/>
</dbReference>
<sequence length="233" mass="25928">MNERELELGLIGKKSWHDQYKDSAWVFIGGLPYDLTEGDVIAVFSQYGELVNINLVRDGKTGKSRGFCFLCYEDQRSTVLAVDNLNGIKLLGRTIRVDHVEKYKVPKEHGDEDEETMRVRMEGIAPKIEEGSSHSEEEDDYVVPIKKHKKGRVLLDGRTGSPPSDGLSPQSEGGTGTTHHQHDPEICHQRDIGQSDPRNEEIGLLETVTEIIIETEIEMVIGIEKETGGGDSG</sequence>
<feature type="region of interest" description="Disordered" evidence="1">
    <location>
        <begin position="152"/>
        <end position="183"/>
    </location>
</feature>
<dbReference type="Pfam" id="PF00076">
    <property type="entry name" value="RRM_1"/>
    <property type="match status" value="1"/>
</dbReference>
<dbReference type="GO" id="GO:0005686">
    <property type="term" value="C:U2 snRNP"/>
    <property type="evidence" value="ECO:0007669"/>
    <property type="project" value="TreeGrafter"/>
</dbReference>